<protein>
    <recommendedName>
        <fullName evidence="3">Pentatricopeptide repeat-containing protein</fullName>
    </recommendedName>
</protein>
<dbReference type="Proteomes" id="UP000663855">
    <property type="component" value="Unassembled WGS sequence"/>
</dbReference>
<reference evidence="1" key="1">
    <citation type="submission" date="2021-02" db="EMBL/GenBank/DDBJ databases">
        <authorList>
            <person name="Nowell W R."/>
        </authorList>
    </citation>
    <scope>NUCLEOTIDE SEQUENCE</scope>
</reference>
<dbReference type="PANTHER" id="PTHR47928">
    <property type="entry name" value="REPEAT-CONTAINING PROTEIN, PUTATIVE-RELATED"/>
    <property type="match status" value="1"/>
</dbReference>
<dbReference type="AlphaFoldDB" id="A0A816CTE5"/>
<dbReference type="InterPro" id="IPR050421">
    <property type="entry name" value="PPR"/>
</dbReference>
<dbReference type="InterPro" id="IPR002885">
    <property type="entry name" value="PPR_rpt"/>
</dbReference>
<evidence type="ECO:0000313" key="1">
    <source>
        <dbReference type="EMBL" id="CAF1625199.1"/>
    </source>
</evidence>
<accession>A0A816CTE5</accession>
<evidence type="ECO:0008006" key="3">
    <source>
        <dbReference type="Google" id="ProtNLM"/>
    </source>
</evidence>
<evidence type="ECO:0000313" key="2">
    <source>
        <dbReference type="Proteomes" id="UP000663855"/>
    </source>
</evidence>
<dbReference type="PANTHER" id="PTHR47928:SF57">
    <property type="entry name" value="DYW DOMAIN-CONTAINING PROTEIN"/>
    <property type="match status" value="1"/>
</dbReference>
<dbReference type="EMBL" id="CAJNOV010018874">
    <property type="protein sequence ID" value="CAF1625199.1"/>
    <property type="molecule type" value="Genomic_DNA"/>
</dbReference>
<name>A0A816CTE5_9BILA</name>
<sequence length="614" mass="69090">MISNLLKNNYLTFVILAGRRLASTENNVNIGDQMKILNDNKQYKKVLELFDAFNEKNIGKCSNWIVIQALKACTQINDVQHGLKIHNLISSPLKHDPYILPSLIHFYMQCGDINRAQLLFETSTKKTLPMYGAMMKGYLKNNLPKKVIDLFNEIKNPDRVIIILLFNACAKLGTNEELNLVKRISSNIPESLFLEPNISSSLIHVFMKCGDVTSAKSLFDRSTKKTISMYGAMMKGFIINNLSQEAIDLFNEIKDPNEIIITLFFNACAQLGTEKELILLKSISSKISNCFYSDPYVVTSLIDAFMKCGDVTSAKALFDRSTKKTTPVYGAMMKGFIINNLSQEAIDLFNEIKDPNETIITLFFNACAQLGTEKELILLKSISSKISNCFYSDPYVVTSLIDAFMKCGDVTSAKALFDRSTKKTTPVYGAMMKGFIINNLSQEAIDLFNEIKDPNETIITLFFNACAQLGTEKELILLKSISSKISNCFYSNPYVVTSLIDAFMKCGDVTSAKALFDRSTKKALSMYGAMMTGLTINGQEEEAIDMFNEIHLDELHRENHGEKQKKLLSEMNTDRFEANIIIYLCLLKALTKLGMLEKAQSFVQQIPSYFLTDH</sequence>
<dbReference type="Gene3D" id="1.25.40.10">
    <property type="entry name" value="Tetratricopeptide repeat domain"/>
    <property type="match status" value="4"/>
</dbReference>
<comment type="caution">
    <text evidence="1">The sequence shown here is derived from an EMBL/GenBank/DDBJ whole genome shotgun (WGS) entry which is preliminary data.</text>
</comment>
<dbReference type="InterPro" id="IPR011990">
    <property type="entry name" value="TPR-like_helical_dom_sf"/>
</dbReference>
<dbReference type="Pfam" id="PF01535">
    <property type="entry name" value="PPR"/>
    <property type="match status" value="10"/>
</dbReference>
<organism evidence="1 2">
    <name type="scientific">Rotaria magnacalcarata</name>
    <dbReference type="NCBI Taxonomy" id="392030"/>
    <lineage>
        <taxon>Eukaryota</taxon>
        <taxon>Metazoa</taxon>
        <taxon>Spiralia</taxon>
        <taxon>Gnathifera</taxon>
        <taxon>Rotifera</taxon>
        <taxon>Eurotatoria</taxon>
        <taxon>Bdelloidea</taxon>
        <taxon>Philodinida</taxon>
        <taxon>Philodinidae</taxon>
        <taxon>Rotaria</taxon>
    </lineage>
</organism>
<dbReference type="NCBIfam" id="TIGR00756">
    <property type="entry name" value="PPR"/>
    <property type="match status" value="1"/>
</dbReference>
<proteinExistence type="predicted"/>
<gene>
    <name evidence="1" type="ORF">CJN711_LOCUS38560</name>
</gene>